<evidence type="ECO:0000313" key="12">
    <source>
        <dbReference type="Proteomes" id="UP000243459"/>
    </source>
</evidence>
<evidence type="ECO:0000256" key="2">
    <source>
        <dbReference type="ARBA" id="ARBA00007104"/>
    </source>
</evidence>
<evidence type="ECO:0000256" key="4">
    <source>
        <dbReference type="ARBA" id="ARBA00022729"/>
    </source>
</evidence>
<evidence type="ECO:0000313" key="11">
    <source>
        <dbReference type="EMBL" id="ONK75420.1"/>
    </source>
</evidence>
<comment type="subcellular location">
    <subcellularLocation>
        <location evidence="1 7">Membrane</location>
        <topology evidence="1 7">Single-pass type I membrane protein</topology>
    </subcellularLocation>
</comment>
<dbReference type="InterPro" id="IPR009038">
    <property type="entry name" value="GOLD_dom"/>
</dbReference>
<evidence type="ECO:0000256" key="7">
    <source>
        <dbReference type="RuleBase" id="RU003827"/>
    </source>
</evidence>
<feature type="domain" description="GOLD" evidence="10">
    <location>
        <begin position="30"/>
        <end position="120"/>
    </location>
</feature>
<keyword evidence="6 8" id="KW-0472">Membrane</keyword>
<dbReference type="PROSITE" id="PS50866">
    <property type="entry name" value="GOLD"/>
    <property type="match status" value="1"/>
</dbReference>
<dbReference type="Proteomes" id="UP000243459">
    <property type="component" value="Chromosome 3"/>
</dbReference>
<dbReference type="Gramene" id="ONK75420">
    <property type="protein sequence ID" value="ONK75420"/>
    <property type="gene ID" value="A4U43_C03F16660"/>
</dbReference>
<gene>
    <name evidence="11" type="ORF">A4U43_C03F16660</name>
</gene>
<evidence type="ECO:0000256" key="9">
    <source>
        <dbReference type="SAM" id="SignalP"/>
    </source>
</evidence>
<dbReference type="Pfam" id="PF01105">
    <property type="entry name" value="EMP24_GP25L"/>
    <property type="match status" value="1"/>
</dbReference>
<dbReference type="GO" id="GO:0016020">
    <property type="term" value="C:membrane"/>
    <property type="evidence" value="ECO:0007669"/>
    <property type="project" value="UniProtKB-SubCell"/>
</dbReference>
<evidence type="ECO:0000256" key="5">
    <source>
        <dbReference type="ARBA" id="ARBA00022989"/>
    </source>
</evidence>
<reference evidence="12" key="1">
    <citation type="journal article" date="2017" name="Nat. Commun.">
        <title>The asparagus genome sheds light on the origin and evolution of a young Y chromosome.</title>
        <authorList>
            <person name="Harkess A."/>
            <person name="Zhou J."/>
            <person name="Xu C."/>
            <person name="Bowers J.E."/>
            <person name="Van der Hulst R."/>
            <person name="Ayyampalayam S."/>
            <person name="Mercati F."/>
            <person name="Riccardi P."/>
            <person name="McKain M.R."/>
            <person name="Kakrana A."/>
            <person name="Tang H."/>
            <person name="Ray J."/>
            <person name="Groenendijk J."/>
            <person name="Arikit S."/>
            <person name="Mathioni S.M."/>
            <person name="Nakano M."/>
            <person name="Shan H."/>
            <person name="Telgmann-Rauber A."/>
            <person name="Kanno A."/>
            <person name="Yue Z."/>
            <person name="Chen H."/>
            <person name="Li W."/>
            <person name="Chen Y."/>
            <person name="Xu X."/>
            <person name="Zhang Y."/>
            <person name="Luo S."/>
            <person name="Chen H."/>
            <person name="Gao J."/>
            <person name="Mao Z."/>
            <person name="Pires J.C."/>
            <person name="Luo M."/>
            <person name="Kudrna D."/>
            <person name="Wing R.A."/>
            <person name="Meyers B.C."/>
            <person name="Yi K."/>
            <person name="Kong H."/>
            <person name="Lavrijsen P."/>
            <person name="Sunseri F."/>
            <person name="Falavigna A."/>
            <person name="Ye Y."/>
            <person name="Leebens-Mack J.H."/>
            <person name="Chen G."/>
        </authorList>
    </citation>
    <scope>NUCLEOTIDE SEQUENCE [LARGE SCALE GENOMIC DNA]</scope>
    <source>
        <strain evidence="12">cv. DH0086</strain>
    </source>
</reference>
<evidence type="ECO:0000259" key="10">
    <source>
        <dbReference type="PROSITE" id="PS50866"/>
    </source>
</evidence>
<dbReference type="EMBL" id="CM007383">
    <property type="protein sequence ID" value="ONK75420.1"/>
    <property type="molecule type" value="Genomic_DNA"/>
</dbReference>
<protein>
    <recommendedName>
        <fullName evidence="10">GOLD domain-containing protein</fullName>
    </recommendedName>
</protein>
<dbReference type="InterPro" id="IPR015720">
    <property type="entry name" value="Emp24-like"/>
</dbReference>
<sequence>MAQPLLRLLSALLLLSLASSLRFDLQSGSPKCISEDIKMNAMAVGKYFVVNPNEGYPLPDSHRVSVRVTSPYGNSVHHADNAESGNFAFTSSEAGDYLACFWTPDHKPPQMMTVEFEWRTGVTAKDWPSVAKKGQIDVMELELKKLEDIVTSIHDEMFYLREREEEMQDMNRATNSKMAWFSFMSLGVCLSVAGLQLWHLKNYFERKKLL</sequence>
<dbReference type="AlphaFoldDB" id="A0A5P1FFT2"/>
<name>A0A5P1FFT2_ASPOF</name>
<dbReference type="OMA" id="AGIQFWH"/>
<proteinExistence type="inferred from homology"/>
<dbReference type="PANTHER" id="PTHR22811">
    <property type="entry name" value="TRANSMEMBRANE EMP24 DOMAIN-CONTAINING PROTEIN"/>
    <property type="match status" value="1"/>
</dbReference>
<organism evidence="11 12">
    <name type="scientific">Asparagus officinalis</name>
    <name type="common">Garden asparagus</name>
    <dbReference type="NCBI Taxonomy" id="4686"/>
    <lineage>
        <taxon>Eukaryota</taxon>
        <taxon>Viridiplantae</taxon>
        <taxon>Streptophyta</taxon>
        <taxon>Embryophyta</taxon>
        <taxon>Tracheophyta</taxon>
        <taxon>Spermatophyta</taxon>
        <taxon>Magnoliopsida</taxon>
        <taxon>Liliopsida</taxon>
        <taxon>Asparagales</taxon>
        <taxon>Asparagaceae</taxon>
        <taxon>Asparagoideae</taxon>
        <taxon>Asparagus</taxon>
    </lineage>
</organism>
<dbReference type="SMART" id="SM01190">
    <property type="entry name" value="EMP24_GP25L"/>
    <property type="match status" value="1"/>
</dbReference>
<keyword evidence="3 7" id="KW-0812">Transmembrane</keyword>
<keyword evidence="12" id="KW-1185">Reference proteome</keyword>
<evidence type="ECO:0000256" key="3">
    <source>
        <dbReference type="ARBA" id="ARBA00022692"/>
    </source>
</evidence>
<evidence type="ECO:0000256" key="6">
    <source>
        <dbReference type="ARBA" id="ARBA00023136"/>
    </source>
</evidence>
<evidence type="ECO:0000256" key="1">
    <source>
        <dbReference type="ARBA" id="ARBA00004479"/>
    </source>
</evidence>
<comment type="similarity">
    <text evidence="2 7">Belongs to the EMP24/GP25L family.</text>
</comment>
<keyword evidence="5 8" id="KW-1133">Transmembrane helix</keyword>
<dbReference type="OrthoDB" id="1929172at2759"/>
<keyword evidence="4 9" id="KW-0732">Signal</keyword>
<feature type="transmembrane region" description="Helical" evidence="8">
    <location>
        <begin position="178"/>
        <end position="198"/>
    </location>
</feature>
<feature type="chain" id="PRO_5024311566" description="GOLD domain-containing protein" evidence="9">
    <location>
        <begin position="21"/>
        <end position="210"/>
    </location>
</feature>
<accession>A0A5P1FFT2</accession>
<feature type="signal peptide" evidence="9">
    <location>
        <begin position="1"/>
        <end position="20"/>
    </location>
</feature>
<evidence type="ECO:0000256" key="8">
    <source>
        <dbReference type="SAM" id="Phobius"/>
    </source>
</evidence>